<dbReference type="SUPFAM" id="SSF161098">
    <property type="entry name" value="MetI-like"/>
    <property type="match status" value="1"/>
</dbReference>
<keyword evidence="10" id="KW-1185">Reference proteome</keyword>
<keyword evidence="2 7" id="KW-0813">Transport</keyword>
<keyword evidence="3" id="KW-1003">Cell membrane</keyword>
<dbReference type="Gene3D" id="1.10.3720.10">
    <property type="entry name" value="MetI-like"/>
    <property type="match status" value="1"/>
</dbReference>
<reference evidence="9 10" key="1">
    <citation type="submission" date="2019-06" db="EMBL/GenBank/DDBJ databases">
        <title>Sequencing the genomes of 1000 actinobacteria strains.</title>
        <authorList>
            <person name="Klenk H.-P."/>
        </authorList>
    </citation>
    <scope>NUCLEOTIDE SEQUENCE [LARGE SCALE GENOMIC DNA]</scope>
    <source>
        <strain evidence="9 10">DSM 102200</strain>
    </source>
</reference>
<keyword evidence="5 7" id="KW-1133">Transmembrane helix</keyword>
<dbReference type="InterPro" id="IPR035906">
    <property type="entry name" value="MetI-like_sf"/>
</dbReference>
<feature type="transmembrane region" description="Helical" evidence="7">
    <location>
        <begin position="282"/>
        <end position="304"/>
    </location>
</feature>
<evidence type="ECO:0000313" key="10">
    <source>
        <dbReference type="Proteomes" id="UP000316096"/>
    </source>
</evidence>
<name>A0A543CQL4_9ACTN</name>
<dbReference type="GO" id="GO:0005886">
    <property type="term" value="C:plasma membrane"/>
    <property type="evidence" value="ECO:0007669"/>
    <property type="project" value="UniProtKB-SubCell"/>
</dbReference>
<feature type="transmembrane region" description="Helical" evidence="7">
    <location>
        <begin position="231"/>
        <end position="250"/>
    </location>
</feature>
<keyword evidence="4 7" id="KW-0812">Transmembrane</keyword>
<dbReference type="InterPro" id="IPR000515">
    <property type="entry name" value="MetI-like"/>
</dbReference>
<dbReference type="Proteomes" id="UP000316096">
    <property type="component" value="Unassembled WGS sequence"/>
</dbReference>
<feature type="transmembrane region" description="Helical" evidence="7">
    <location>
        <begin position="24"/>
        <end position="47"/>
    </location>
</feature>
<dbReference type="AlphaFoldDB" id="A0A543CQL4"/>
<feature type="domain" description="ABC transmembrane type-1" evidence="8">
    <location>
        <begin position="83"/>
        <end position="303"/>
    </location>
</feature>
<dbReference type="OrthoDB" id="34224at2"/>
<dbReference type="Pfam" id="PF00528">
    <property type="entry name" value="BPD_transp_1"/>
    <property type="match status" value="1"/>
</dbReference>
<dbReference type="PANTHER" id="PTHR30193:SF41">
    <property type="entry name" value="DIACETYLCHITOBIOSE UPTAKE SYSTEM PERMEASE PROTEIN NGCF"/>
    <property type="match status" value="1"/>
</dbReference>
<evidence type="ECO:0000256" key="2">
    <source>
        <dbReference type="ARBA" id="ARBA00022448"/>
    </source>
</evidence>
<evidence type="ECO:0000256" key="7">
    <source>
        <dbReference type="RuleBase" id="RU363032"/>
    </source>
</evidence>
<organism evidence="9 10">
    <name type="scientific">Actinoallomurus bryophytorum</name>
    <dbReference type="NCBI Taxonomy" id="1490222"/>
    <lineage>
        <taxon>Bacteria</taxon>
        <taxon>Bacillati</taxon>
        <taxon>Actinomycetota</taxon>
        <taxon>Actinomycetes</taxon>
        <taxon>Streptosporangiales</taxon>
        <taxon>Thermomonosporaceae</taxon>
        <taxon>Actinoallomurus</taxon>
    </lineage>
</organism>
<keyword evidence="9" id="KW-0762">Sugar transport</keyword>
<evidence type="ECO:0000256" key="3">
    <source>
        <dbReference type="ARBA" id="ARBA00022475"/>
    </source>
</evidence>
<comment type="subcellular location">
    <subcellularLocation>
        <location evidence="1 7">Cell membrane</location>
        <topology evidence="1 7">Multi-pass membrane protein</topology>
    </subcellularLocation>
</comment>
<proteinExistence type="inferred from homology"/>
<comment type="similarity">
    <text evidence="7">Belongs to the binding-protein-dependent transport system permease family.</text>
</comment>
<evidence type="ECO:0000256" key="4">
    <source>
        <dbReference type="ARBA" id="ARBA00022692"/>
    </source>
</evidence>
<feature type="transmembrane region" description="Helical" evidence="7">
    <location>
        <begin position="87"/>
        <end position="111"/>
    </location>
</feature>
<dbReference type="PROSITE" id="PS50928">
    <property type="entry name" value="ABC_TM1"/>
    <property type="match status" value="1"/>
</dbReference>
<dbReference type="InterPro" id="IPR051393">
    <property type="entry name" value="ABC_transporter_permease"/>
</dbReference>
<dbReference type="EMBL" id="VFOZ01000001">
    <property type="protein sequence ID" value="TQL99395.1"/>
    <property type="molecule type" value="Genomic_DNA"/>
</dbReference>
<dbReference type="RefSeq" id="WP_141958164.1">
    <property type="nucleotide sequence ID" value="NZ_VFOZ01000001.1"/>
</dbReference>
<sequence>MTQTLSVPATETKRKPVVRRRREMTYAVYLVPSGVLFVAIILVPFLMNIGISLTRWDGIGRPQWIGLENYTRLLSDGEFWASFEHNIALVIAMAIIPAAIGLVLAAVLFDIIAKRFGPRTASILRACIYLPQVLPFAVAGIVWSWMLAPDNGALNETLKKVGLGSLREDWLGDPKLALYTVMGVMVWVQIGFPLIVFMAGLQRVDPSLYEAAEIDGASWWRRFWYITIPQIRPELYVVLLICSVAALKSFDKVYILTNGGPGNATRVPAYYSWQNFFEKTQVGYGAAIATVMTLIIVVLTAVLLRRQSKAEEDGS</sequence>
<evidence type="ECO:0000256" key="6">
    <source>
        <dbReference type="ARBA" id="ARBA00023136"/>
    </source>
</evidence>
<keyword evidence="6 7" id="KW-0472">Membrane</keyword>
<evidence type="ECO:0000259" key="8">
    <source>
        <dbReference type="PROSITE" id="PS50928"/>
    </source>
</evidence>
<dbReference type="GO" id="GO:0055085">
    <property type="term" value="P:transmembrane transport"/>
    <property type="evidence" value="ECO:0007669"/>
    <property type="project" value="InterPro"/>
</dbReference>
<dbReference type="PANTHER" id="PTHR30193">
    <property type="entry name" value="ABC TRANSPORTER PERMEASE PROTEIN"/>
    <property type="match status" value="1"/>
</dbReference>
<gene>
    <name evidence="9" type="ORF">FB559_5076</name>
</gene>
<feature type="transmembrane region" description="Helical" evidence="7">
    <location>
        <begin position="123"/>
        <end position="146"/>
    </location>
</feature>
<evidence type="ECO:0000256" key="5">
    <source>
        <dbReference type="ARBA" id="ARBA00022989"/>
    </source>
</evidence>
<protein>
    <submittedName>
        <fullName evidence="9">Multiple sugar transport system permease protein/raffinose/stachyose/melibiose transport system permease protein</fullName>
    </submittedName>
</protein>
<feature type="transmembrane region" description="Helical" evidence="7">
    <location>
        <begin position="176"/>
        <end position="199"/>
    </location>
</feature>
<evidence type="ECO:0000256" key="1">
    <source>
        <dbReference type="ARBA" id="ARBA00004651"/>
    </source>
</evidence>
<comment type="caution">
    <text evidence="9">The sequence shown here is derived from an EMBL/GenBank/DDBJ whole genome shotgun (WGS) entry which is preliminary data.</text>
</comment>
<dbReference type="CDD" id="cd06261">
    <property type="entry name" value="TM_PBP2"/>
    <property type="match status" value="1"/>
</dbReference>
<evidence type="ECO:0000313" key="9">
    <source>
        <dbReference type="EMBL" id="TQL99395.1"/>
    </source>
</evidence>
<accession>A0A543CQL4</accession>